<feature type="transmembrane region" description="Helical" evidence="1">
    <location>
        <begin position="202"/>
        <end position="225"/>
    </location>
</feature>
<organism evidence="2 3">
    <name type="scientific">Stentor coeruleus</name>
    <dbReference type="NCBI Taxonomy" id="5963"/>
    <lineage>
        <taxon>Eukaryota</taxon>
        <taxon>Sar</taxon>
        <taxon>Alveolata</taxon>
        <taxon>Ciliophora</taxon>
        <taxon>Postciliodesmatophora</taxon>
        <taxon>Heterotrichea</taxon>
        <taxon>Heterotrichida</taxon>
        <taxon>Stentoridae</taxon>
        <taxon>Stentor</taxon>
    </lineage>
</organism>
<protein>
    <submittedName>
        <fullName evidence="2">Uncharacterized protein</fullName>
    </submittedName>
</protein>
<reference evidence="2 3" key="1">
    <citation type="submission" date="2016-11" db="EMBL/GenBank/DDBJ databases">
        <title>The macronuclear genome of Stentor coeruleus: a giant cell with tiny introns.</title>
        <authorList>
            <person name="Slabodnick M."/>
            <person name="Ruby J.G."/>
            <person name="Reiff S.B."/>
            <person name="Swart E.C."/>
            <person name="Gosai S."/>
            <person name="Prabakaran S."/>
            <person name="Witkowska E."/>
            <person name="Larue G.E."/>
            <person name="Fisher S."/>
            <person name="Freeman R.M."/>
            <person name="Gunawardena J."/>
            <person name="Chu W."/>
            <person name="Stover N.A."/>
            <person name="Gregory B.D."/>
            <person name="Nowacki M."/>
            <person name="Derisi J."/>
            <person name="Roy S.W."/>
            <person name="Marshall W.F."/>
            <person name="Sood P."/>
        </authorList>
    </citation>
    <scope>NUCLEOTIDE SEQUENCE [LARGE SCALE GENOMIC DNA]</scope>
    <source>
        <strain evidence="2">WM001</strain>
    </source>
</reference>
<keyword evidence="1" id="KW-0812">Transmembrane</keyword>
<evidence type="ECO:0000313" key="2">
    <source>
        <dbReference type="EMBL" id="OMJ70777.1"/>
    </source>
</evidence>
<sequence>MSEILNESRDEKLYQQLTENDCGKKVFITSEDPIGLYNHTIKQFNAACNRTCDGSYEKIDQNCLYGAWMLRWWTLLRCDTNVFFLIVSFVINFVVSLIPILNLVDFVIWIMVWLLYERAYKIHKRTNQSLSQDPFKYMVHNNNLCAKAKLYNLYYEMPVSTLSSLGMRESQIEILKSRKKGSTVTFMIYNDRFKSSWSRFGFLRIYHIIQLLICIGGVLLANLAIYPKIHINEVFQST</sequence>
<dbReference type="EMBL" id="MPUH01001055">
    <property type="protein sequence ID" value="OMJ70777.1"/>
    <property type="molecule type" value="Genomic_DNA"/>
</dbReference>
<name>A0A1R2B203_9CILI</name>
<comment type="caution">
    <text evidence="2">The sequence shown here is derived from an EMBL/GenBank/DDBJ whole genome shotgun (WGS) entry which is preliminary data.</text>
</comment>
<evidence type="ECO:0000313" key="3">
    <source>
        <dbReference type="Proteomes" id="UP000187209"/>
    </source>
</evidence>
<dbReference type="Proteomes" id="UP000187209">
    <property type="component" value="Unassembled WGS sequence"/>
</dbReference>
<keyword evidence="1" id="KW-0472">Membrane</keyword>
<keyword evidence="3" id="KW-1185">Reference proteome</keyword>
<dbReference type="OrthoDB" id="10410953at2759"/>
<feature type="transmembrane region" description="Helical" evidence="1">
    <location>
        <begin position="82"/>
        <end position="115"/>
    </location>
</feature>
<gene>
    <name evidence="2" type="ORF">SteCoe_31172</name>
</gene>
<keyword evidence="1" id="KW-1133">Transmembrane helix</keyword>
<accession>A0A1R2B203</accession>
<dbReference type="AlphaFoldDB" id="A0A1R2B203"/>
<evidence type="ECO:0000256" key="1">
    <source>
        <dbReference type="SAM" id="Phobius"/>
    </source>
</evidence>
<proteinExistence type="predicted"/>